<organism evidence="1 2">
    <name type="scientific">Janibacter limosus</name>
    <dbReference type="NCBI Taxonomy" id="53458"/>
    <lineage>
        <taxon>Bacteria</taxon>
        <taxon>Bacillati</taxon>
        <taxon>Actinomycetota</taxon>
        <taxon>Actinomycetes</taxon>
        <taxon>Micrococcales</taxon>
        <taxon>Intrasporangiaceae</taxon>
        <taxon>Janibacter</taxon>
    </lineage>
</organism>
<evidence type="ECO:0000313" key="2">
    <source>
        <dbReference type="Proteomes" id="UP001059663"/>
    </source>
</evidence>
<gene>
    <name evidence="1" type="ORF">LP422_07285</name>
</gene>
<accession>A0AC61U724</accession>
<dbReference type="Proteomes" id="UP001059663">
    <property type="component" value="Chromosome"/>
</dbReference>
<dbReference type="EMBL" id="CP087977">
    <property type="protein sequence ID" value="UUZ45764.1"/>
    <property type="molecule type" value="Genomic_DNA"/>
</dbReference>
<proteinExistence type="predicted"/>
<protein>
    <submittedName>
        <fullName evidence="1">Uncharacterized protein</fullName>
    </submittedName>
</protein>
<reference evidence="1" key="1">
    <citation type="submission" date="2021-11" db="EMBL/GenBank/DDBJ databases">
        <title>Study of the species diversity of bacterial strains isolated from a unique natural object - Shulgan-Tash cave (Bashkiria).</title>
        <authorList>
            <person name="Sazanova A.L."/>
            <person name="Chirak E.R."/>
            <person name="Safronova V.I."/>
        </authorList>
    </citation>
    <scope>NUCLEOTIDE SEQUENCE</scope>
    <source>
        <strain evidence="1">P1</strain>
    </source>
</reference>
<name>A0AC61U724_9MICO</name>
<sequence length="57" mass="6241">MRFLRKGKGVDTDRLWQLLGIDPPPSAVPDWAKGWGDGTRLPSPRADAPAGPAPFWD</sequence>
<evidence type="ECO:0000313" key="1">
    <source>
        <dbReference type="EMBL" id="UUZ45764.1"/>
    </source>
</evidence>